<dbReference type="PANTHER" id="PTHR34109">
    <property type="entry name" value="BNAUNNG04460D PROTEIN-RELATED"/>
    <property type="match status" value="1"/>
</dbReference>
<feature type="domain" description="VOC" evidence="1">
    <location>
        <begin position="1"/>
        <end position="110"/>
    </location>
</feature>
<dbReference type="InterPro" id="IPR029068">
    <property type="entry name" value="Glyas_Bleomycin-R_OHBP_Dase"/>
</dbReference>
<name>A0A6I2FA62_9MICO</name>
<dbReference type="RefSeq" id="WP_153685133.1">
    <property type="nucleotide sequence ID" value="NZ_WJIF01000007.1"/>
</dbReference>
<evidence type="ECO:0000313" key="3">
    <source>
        <dbReference type="Proteomes" id="UP000431080"/>
    </source>
</evidence>
<dbReference type="Gene3D" id="3.30.720.120">
    <property type="match status" value="1"/>
</dbReference>
<comment type="caution">
    <text evidence="2">The sequence shown here is derived from an EMBL/GenBank/DDBJ whole genome shotgun (WGS) entry which is preliminary data.</text>
</comment>
<dbReference type="PANTHER" id="PTHR34109:SF1">
    <property type="entry name" value="VOC DOMAIN-CONTAINING PROTEIN"/>
    <property type="match status" value="1"/>
</dbReference>
<evidence type="ECO:0000259" key="1">
    <source>
        <dbReference type="PROSITE" id="PS51819"/>
    </source>
</evidence>
<gene>
    <name evidence="2" type="ORF">GE115_12525</name>
</gene>
<dbReference type="InterPro" id="IPR037523">
    <property type="entry name" value="VOC_core"/>
</dbReference>
<dbReference type="Proteomes" id="UP000431080">
    <property type="component" value="Unassembled WGS sequence"/>
</dbReference>
<dbReference type="PROSITE" id="PS51819">
    <property type="entry name" value="VOC"/>
    <property type="match status" value="1"/>
</dbReference>
<protein>
    <submittedName>
        <fullName evidence="2">Glyoxalase</fullName>
    </submittedName>
</protein>
<dbReference type="AlphaFoldDB" id="A0A6I2FA62"/>
<accession>A0A6I2FA62</accession>
<evidence type="ECO:0000313" key="2">
    <source>
        <dbReference type="EMBL" id="MRG60687.1"/>
    </source>
</evidence>
<proteinExistence type="predicted"/>
<organism evidence="2 3">
    <name type="scientific">Agromyces agglutinans</name>
    <dbReference type="NCBI Taxonomy" id="2662258"/>
    <lineage>
        <taxon>Bacteria</taxon>
        <taxon>Bacillati</taxon>
        <taxon>Actinomycetota</taxon>
        <taxon>Actinomycetes</taxon>
        <taxon>Micrococcales</taxon>
        <taxon>Microbacteriaceae</taxon>
        <taxon>Agromyces</taxon>
    </lineage>
</organism>
<dbReference type="EMBL" id="WJIF01000007">
    <property type="protein sequence ID" value="MRG60687.1"/>
    <property type="molecule type" value="Genomic_DNA"/>
</dbReference>
<keyword evidence="3" id="KW-1185">Reference proteome</keyword>
<dbReference type="InterPro" id="IPR004360">
    <property type="entry name" value="Glyas_Fos-R_dOase_dom"/>
</dbReference>
<sequence>MSDGAAALIDFIVAVFGATDVAEARTLDTDGLILHSELRLGDSTVTVADRKPNWPFTPAFTRVYVDDVDATLGRAEQHGGTVITKPTDFFGDTLSRFSDPSGNIWWVYKHVPATAWDGETQADASDWSQASGDDDWSSFTSPKLEYIHDTLMDAMGSLEDPRG</sequence>
<dbReference type="Gene3D" id="3.30.720.110">
    <property type="match status" value="1"/>
</dbReference>
<reference evidence="2 3" key="1">
    <citation type="submission" date="2019-10" db="EMBL/GenBank/DDBJ databases">
        <authorList>
            <person name="Nie G."/>
            <person name="Ming H."/>
            <person name="Yi B."/>
        </authorList>
    </citation>
    <scope>NUCLEOTIDE SEQUENCE [LARGE SCALE GENOMIC DNA]</scope>
    <source>
        <strain evidence="2 3">CFH 90414</strain>
    </source>
</reference>
<dbReference type="SUPFAM" id="SSF54593">
    <property type="entry name" value="Glyoxalase/Bleomycin resistance protein/Dihydroxybiphenyl dioxygenase"/>
    <property type="match status" value="1"/>
</dbReference>
<dbReference type="Pfam" id="PF00903">
    <property type="entry name" value="Glyoxalase"/>
    <property type="match status" value="1"/>
</dbReference>